<dbReference type="HOGENOM" id="CLU_009433_1_0_0"/>
<feature type="transmembrane region" description="Helical" evidence="7">
    <location>
        <begin position="752"/>
        <end position="773"/>
    </location>
</feature>
<evidence type="ECO:0000313" key="10">
    <source>
        <dbReference type="EMBL" id="ABF42648.1"/>
    </source>
</evidence>
<evidence type="ECO:0000259" key="8">
    <source>
        <dbReference type="Pfam" id="PF02687"/>
    </source>
</evidence>
<feature type="transmembrane region" description="Helical" evidence="7">
    <location>
        <begin position="785"/>
        <end position="806"/>
    </location>
</feature>
<feature type="transmembrane region" description="Helical" evidence="7">
    <location>
        <begin position="281"/>
        <end position="302"/>
    </location>
</feature>
<feature type="transmembrane region" description="Helical" evidence="7">
    <location>
        <begin position="694"/>
        <end position="717"/>
    </location>
</feature>
<dbReference type="PANTHER" id="PTHR30572:SF4">
    <property type="entry name" value="ABC TRANSPORTER PERMEASE YTRF"/>
    <property type="match status" value="1"/>
</dbReference>
<dbReference type="Pfam" id="PF12704">
    <property type="entry name" value="MacB_PCD"/>
    <property type="match status" value="2"/>
</dbReference>
<feature type="transmembrane region" description="Helical" evidence="7">
    <location>
        <begin position="334"/>
        <end position="356"/>
    </location>
</feature>
<dbReference type="EMBL" id="CP000360">
    <property type="protein sequence ID" value="ABF42648.1"/>
    <property type="molecule type" value="Genomic_DNA"/>
</dbReference>
<evidence type="ECO:0000313" key="11">
    <source>
        <dbReference type="Proteomes" id="UP000002432"/>
    </source>
</evidence>
<proteinExistence type="inferred from homology"/>
<keyword evidence="5 7" id="KW-0472">Membrane</keyword>
<keyword evidence="3 7" id="KW-0812">Transmembrane</keyword>
<dbReference type="AlphaFoldDB" id="Q1IKF2"/>
<dbReference type="GO" id="GO:0022857">
    <property type="term" value="F:transmembrane transporter activity"/>
    <property type="evidence" value="ECO:0007669"/>
    <property type="project" value="TreeGrafter"/>
</dbReference>
<dbReference type="GO" id="GO:0005886">
    <property type="term" value="C:plasma membrane"/>
    <property type="evidence" value="ECO:0007669"/>
    <property type="project" value="UniProtKB-SubCell"/>
</dbReference>
<dbReference type="InterPro" id="IPR017800">
    <property type="entry name" value="ADOP"/>
</dbReference>
<comment type="similarity">
    <text evidence="6">Belongs to the ABC-4 integral membrane protein family.</text>
</comment>
<gene>
    <name evidence="10" type="ordered locus">Acid345_3647</name>
</gene>
<accession>Q1IKF2</accession>
<sequence>MATGKEFGMARVKQDLRYALRHLLRSPGFTVSAVITLALGIGANLVVFLLLYGVILRPLPFSHPEQLVRIARAYPGSGDSNAYSATKILFFSRTNRSFESVAGYDYFPHSVNLMEQQAAIPLQSLGVSSNFFHVFAMEPMLGHGFAPEDMQPGAAGVAVLSDATWRRQFNADPNIVGRAITLGSEKYTVVGVANPKFQLDNKIDIWTTLHLKEDAENHDNNYNVVARLKSGVTPAMAQDDLKRVLLQLKDTYPDLWSAQESAHVWDYHASLVGDVKPALNILMGAVGILLVVVAANILSLLLTRAISRRREMSVRVALGATGGRLLQQMLVENLLLCALGAVAGIALAQFTAPVILHLTPIQLPAFASLHVGSSGVAFAAGLAVLCAVLFSLVPALESRRVHLNDSLRLNTTRIAPGRVPAQRVLVVGEVAMSLVLLVAAALLLGSFWKLVHIAPGFDPANTATFKTGLSVAQTSTGAAFGQTLDTLAAHTEALPGVESAAAVIGAPMEPVPDLPFDIAGRPAPSDGSSYDEKYVPITADYFTTLKIPVAAGRAFTMADNKSSAPVLIVNEQFVHTYFPKENPIGQHVQIGKAMGPDFADPVREIVGVVGNVKQLGLEQRAPEMMYLPAGQVPDKMVQLIGQSRGMTWVVRKKSANVDLANALRGVFLDTAQLPIAGMTTMDHLMSDSVAQQRFSMMLLSGFGLIALFLGAAGLYGVMSYTVARQTKEIGVRMALGAARGDILRMVLREAGILVGIGLLVGVLASIAGGRLMSSMLFGVAPRDPIALLAGSGVLLLTGLFAAWWPARRAASTEPMEALRIE</sequence>
<feature type="domain" description="MacB-like periplasmic core" evidence="9">
    <location>
        <begin position="483"/>
        <end position="660"/>
    </location>
</feature>
<dbReference type="PANTHER" id="PTHR30572">
    <property type="entry name" value="MEMBRANE COMPONENT OF TRANSPORTER-RELATED"/>
    <property type="match status" value="1"/>
</dbReference>
<evidence type="ECO:0000256" key="5">
    <source>
        <dbReference type="ARBA" id="ARBA00023136"/>
    </source>
</evidence>
<feature type="transmembrane region" description="Helical" evidence="7">
    <location>
        <begin position="29"/>
        <end position="55"/>
    </location>
</feature>
<dbReference type="KEGG" id="aba:Acid345_3647"/>
<dbReference type="NCBIfam" id="TIGR03434">
    <property type="entry name" value="ADOP"/>
    <property type="match status" value="1"/>
</dbReference>
<dbReference type="eggNOG" id="COG0577">
    <property type="taxonomic scope" value="Bacteria"/>
</dbReference>
<dbReference type="InterPro" id="IPR003838">
    <property type="entry name" value="ABC3_permease_C"/>
</dbReference>
<dbReference type="Proteomes" id="UP000002432">
    <property type="component" value="Chromosome"/>
</dbReference>
<dbReference type="STRING" id="204669.Acid345_3647"/>
<feature type="transmembrane region" description="Helical" evidence="7">
    <location>
        <begin position="376"/>
        <end position="396"/>
    </location>
</feature>
<protein>
    <submittedName>
        <fullName evidence="10">ABC efflux pump, inner membrane subunit</fullName>
    </submittedName>
</protein>
<organism evidence="10 11">
    <name type="scientific">Koribacter versatilis (strain Ellin345)</name>
    <dbReference type="NCBI Taxonomy" id="204669"/>
    <lineage>
        <taxon>Bacteria</taxon>
        <taxon>Pseudomonadati</taxon>
        <taxon>Acidobacteriota</taxon>
        <taxon>Terriglobia</taxon>
        <taxon>Terriglobales</taxon>
        <taxon>Candidatus Korobacteraceae</taxon>
        <taxon>Candidatus Korobacter</taxon>
    </lineage>
</organism>
<dbReference type="InterPro" id="IPR025857">
    <property type="entry name" value="MacB_PCD"/>
</dbReference>
<evidence type="ECO:0000256" key="4">
    <source>
        <dbReference type="ARBA" id="ARBA00022989"/>
    </source>
</evidence>
<evidence type="ECO:0000259" key="9">
    <source>
        <dbReference type="Pfam" id="PF12704"/>
    </source>
</evidence>
<evidence type="ECO:0000256" key="6">
    <source>
        <dbReference type="ARBA" id="ARBA00038076"/>
    </source>
</evidence>
<evidence type="ECO:0000256" key="3">
    <source>
        <dbReference type="ARBA" id="ARBA00022692"/>
    </source>
</evidence>
<evidence type="ECO:0000256" key="2">
    <source>
        <dbReference type="ARBA" id="ARBA00022475"/>
    </source>
</evidence>
<feature type="transmembrane region" description="Helical" evidence="7">
    <location>
        <begin position="424"/>
        <end position="448"/>
    </location>
</feature>
<reference evidence="10 11" key="1">
    <citation type="journal article" date="2009" name="Appl. Environ. Microbiol.">
        <title>Three genomes from the phylum Acidobacteria provide insight into the lifestyles of these microorganisms in soils.</title>
        <authorList>
            <person name="Ward N.L."/>
            <person name="Challacombe J.F."/>
            <person name="Janssen P.H."/>
            <person name="Henrissat B."/>
            <person name="Coutinho P.M."/>
            <person name="Wu M."/>
            <person name="Xie G."/>
            <person name="Haft D.H."/>
            <person name="Sait M."/>
            <person name="Badger J."/>
            <person name="Barabote R.D."/>
            <person name="Bradley B."/>
            <person name="Brettin T.S."/>
            <person name="Brinkac L.M."/>
            <person name="Bruce D."/>
            <person name="Creasy T."/>
            <person name="Daugherty S.C."/>
            <person name="Davidsen T.M."/>
            <person name="DeBoy R.T."/>
            <person name="Detter J.C."/>
            <person name="Dodson R.J."/>
            <person name="Durkin A.S."/>
            <person name="Ganapathy A."/>
            <person name="Gwinn-Giglio M."/>
            <person name="Han C.S."/>
            <person name="Khouri H."/>
            <person name="Kiss H."/>
            <person name="Kothari S.P."/>
            <person name="Madupu R."/>
            <person name="Nelson K.E."/>
            <person name="Nelson W.C."/>
            <person name="Paulsen I."/>
            <person name="Penn K."/>
            <person name="Ren Q."/>
            <person name="Rosovitz M.J."/>
            <person name="Selengut J.D."/>
            <person name="Shrivastava S."/>
            <person name="Sullivan S.A."/>
            <person name="Tapia R."/>
            <person name="Thompson L.S."/>
            <person name="Watkins K.L."/>
            <person name="Yang Q."/>
            <person name="Yu C."/>
            <person name="Zafar N."/>
            <person name="Zhou L."/>
            <person name="Kuske C.R."/>
        </authorList>
    </citation>
    <scope>NUCLEOTIDE SEQUENCE [LARGE SCALE GENOMIC DNA]</scope>
    <source>
        <strain evidence="10 11">Ellin345</strain>
    </source>
</reference>
<feature type="domain" description="ABC3 transporter permease C-terminal" evidence="8">
    <location>
        <begin position="702"/>
        <end position="814"/>
    </location>
</feature>
<dbReference type="InterPro" id="IPR050250">
    <property type="entry name" value="Macrolide_Exporter_MacB"/>
</dbReference>
<evidence type="ECO:0000256" key="7">
    <source>
        <dbReference type="SAM" id="Phobius"/>
    </source>
</evidence>
<comment type="subcellular location">
    <subcellularLocation>
        <location evidence="1">Cell membrane</location>
        <topology evidence="1">Multi-pass membrane protein</topology>
    </subcellularLocation>
</comment>
<feature type="domain" description="MacB-like periplasmic core" evidence="9">
    <location>
        <begin position="31"/>
        <end position="243"/>
    </location>
</feature>
<dbReference type="Pfam" id="PF02687">
    <property type="entry name" value="FtsX"/>
    <property type="match status" value="2"/>
</dbReference>
<name>Q1IKF2_KORVE</name>
<evidence type="ECO:0000256" key="1">
    <source>
        <dbReference type="ARBA" id="ARBA00004651"/>
    </source>
</evidence>
<dbReference type="EnsemblBacteria" id="ABF42648">
    <property type="protein sequence ID" value="ABF42648"/>
    <property type="gene ID" value="Acid345_3647"/>
</dbReference>
<keyword evidence="11" id="KW-1185">Reference proteome</keyword>
<keyword evidence="4 7" id="KW-1133">Transmembrane helix</keyword>
<keyword evidence="2" id="KW-1003">Cell membrane</keyword>
<feature type="domain" description="ABC3 transporter permease C-terminal" evidence="8">
    <location>
        <begin position="285"/>
        <end position="401"/>
    </location>
</feature>